<dbReference type="Pfam" id="PF00300">
    <property type="entry name" value="His_Phos_1"/>
    <property type="match status" value="1"/>
</dbReference>
<dbReference type="EMBL" id="JAEVLS010000001">
    <property type="protein sequence ID" value="MBM0103688.1"/>
    <property type="molecule type" value="Genomic_DNA"/>
</dbReference>
<keyword evidence="2" id="KW-1185">Reference proteome</keyword>
<dbReference type="InterPro" id="IPR013078">
    <property type="entry name" value="His_Pase_superF_clade-1"/>
</dbReference>
<proteinExistence type="predicted"/>
<comment type="caution">
    <text evidence="1">The sequence shown here is derived from an EMBL/GenBank/DDBJ whole genome shotgun (WGS) entry which is preliminary data.</text>
</comment>
<dbReference type="CDD" id="cd07067">
    <property type="entry name" value="HP_PGM_like"/>
    <property type="match status" value="1"/>
</dbReference>
<name>A0ABS1WRW7_9GAMM</name>
<dbReference type="SMART" id="SM00855">
    <property type="entry name" value="PGAM"/>
    <property type="match status" value="1"/>
</dbReference>
<gene>
    <name evidence="1" type="ORF">JM946_02985</name>
</gene>
<dbReference type="InterPro" id="IPR029033">
    <property type="entry name" value="His_PPase_superfam"/>
</dbReference>
<dbReference type="SUPFAM" id="SSF53254">
    <property type="entry name" value="Phosphoglycerate mutase-like"/>
    <property type="match status" value="1"/>
</dbReference>
<organism evidence="1 2">
    <name type="scientific">Steroidobacter gossypii</name>
    <dbReference type="NCBI Taxonomy" id="2805490"/>
    <lineage>
        <taxon>Bacteria</taxon>
        <taxon>Pseudomonadati</taxon>
        <taxon>Pseudomonadota</taxon>
        <taxon>Gammaproteobacteria</taxon>
        <taxon>Steroidobacterales</taxon>
        <taxon>Steroidobacteraceae</taxon>
        <taxon>Steroidobacter</taxon>
    </lineage>
</organism>
<dbReference type="RefSeq" id="WP_203165649.1">
    <property type="nucleotide sequence ID" value="NZ_JAEVLS010000001.1"/>
</dbReference>
<accession>A0ABS1WRW7</accession>
<evidence type="ECO:0000313" key="1">
    <source>
        <dbReference type="EMBL" id="MBM0103688.1"/>
    </source>
</evidence>
<dbReference type="Proteomes" id="UP000661077">
    <property type="component" value="Unassembled WGS sequence"/>
</dbReference>
<reference evidence="1 2" key="1">
    <citation type="journal article" date="2021" name="Int. J. Syst. Evol. Microbiol.">
        <title>Steroidobacter gossypii sp. nov., isolated from soil of cotton cropping field.</title>
        <authorList>
            <person name="Huang R."/>
            <person name="Yang S."/>
            <person name="Zhen C."/>
            <person name="Liu W."/>
        </authorList>
    </citation>
    <scope>NUCLEOTIDE SEQUENCE [LARGE SCALE GENOMIC DNA]</scope>
    <source>
        <strain evidence="1 2">S1-65</strain>
    </source>
</reference>
<evidence type="ECO:0000313" key="2">
    <source>
        <dbReference type="Proteomes" id="UP000661077"/>
    </source>
</evidence>
<dbReference type="Gene3D" id="3.40.50.1240">
    <property type="entry name" value="Phosphoglycerate mutase-like"/>
    <property type="match status" value="1"/>
</dbReference>
<protein>
    <submittedName>
        <fullName evidence="1">Histidine phosphatase family protein</fullName>
    </submittedName>
</protein>
<sequence length="199" mass="21779">MPRLYLVRHAKPAAAWGEDPDPGLDPTGMEQARATAESLAGSLSRLPLYTSPLRRCRETAEPLAQIWFCDAEPMATVAEIPSPPIDLAARHDWLIASMRGTWQQLHANAPAGSIDYLQWRRTLIDALLGMNHDCVICTHFIAINVAVGAAQKRDEVVCVRPDYASVTVIGNDDGKLRLIELGREADTLVLARTSSIATQ</sequence>